<keyword evidence="2 4" id="KW-0479">Metal-binding</keyword>
<gene>
    <name evidence="6" type="ORF">SAMN05216490_1734</name>
</gene>
<dbReference type="AlphaFoldDB" id="A0A1H1UQR3"/>
<evidence type="ECO:0000259" key="5">
    <source>
        <dbReference type="PROSITE" id="PS51007"/>
    </source>
</evidence>
<keyword evidence="7" id="KW-1185">Reference proteome</keyword>
<evidence type="ECO:0000313" key="7">
    <source>
        <dbReference type="Proteomes" id="UP000199679"/>
    </source>
</evidence>
<dbReference type="RefSeq" id="WP_091371292.1">
    <property type="nucleotide sequence ID" value="NZ_LT629740.1"/>
</dbReference>
<dbReference type="PANTHER" id="PTHR35008:SF4">
    <property type="entry name" value="BLL4482 PROTEIN"/>
    <property type="match status" value="1"/>
</dbReference>
<evidence type="ECO:0000256" key="4">
    <source>
        <dbReference type="PROSITE-ProRule" id="PRU00433"/>
    </source>
</evidence>
<accession>A0A1H1UQR3</accession>
<dbReference type="InterPro" id="IPR051459">
    <property type="entry name" value="Cytochrome_c-type_DH"/>
</dbReference>
<dbReference type="PROSITE" id="PS51007">
    <property type="entry name" value="CYTC"/>
    <property type="match status" value="1"/>
</dbReference>
<name>A0A1H1UQR3_MUCMA</name>
<dbReference type="GO" id="GO:0020037">
    <property type="term" value="F:heme binding"/>
    <property type="evidence" value="ECO:0007669"/>
    <property type="project" value="InterPro"/>
</dbReference>
<dbReference type="SUPFAM" id="SSF46626">
    <property type="entry name" value="Cytochrome c"/>
    <property type="match status" value="1"/>
</dbReference>
<dbReference type="InterPro" id="IPR036909">
    <property type="entry name" value="Cyt_c-like_dom_sf"/>
</dbReference>
<proteinExistence type="predicted"/>
<dbReference type="Proteomes" id="UP000199679">
    <property type="component" value="Chromosome I"/>
</dbReference>
<sequence length="140" mass="15245">MKLKVISGICFLLFVLIVSCQSDESIEFKRYYSAGAIVYQGHCQNCHGTNGEGLSALIPPLTDTTYIRENLKSLACNIKYGLKGKINIAGKSFNDAMPAEIDLTPIEIAQAITYITNSFGNKQGTITADQVNEDLSKCSN</sequence>
<reference evidence="6 7" key="1">
    <citation type="submission" date="2016-10" db="EMBL/GenBank/DDBJ databases">
        <authorList>
            <person name="de Groot N.N."/>
        </authorList>
    </citation>
    <scope>NUCLEOTIDE SEQUENCE [LARGE SCALE GENOMIC DNA]</scope>
    <source>
        <strain evidence="6 7">MP1X4</strain>
    </source>
</reference>
<evidence type="ECO:0000313" key="6">
    <source>
        <dbReference type="EMBL" id="SDS74842.1"/>
    </source>
</evidence>
<feature type="domain" description="Cytochrome c" evidence="5">
    <location>
        <begin position="30"/>
        <end position="119"/>
    </location>
</feature>
<organism evidence="6 7">
    <name type="scientific">Mucilaginibacter mallensis</name>
    <dbReference type="NCBI Taxonomy" id="652787"/>
    <lineage>
        <taxon>Bacteria</taxon>
        <taxon>Pseudomonadati</taxon>
        <taxon>Bacteroidota</taxon>
        <taxon>Sphingobacteriia</taxon>
        <taxon>Sphingobacteriales</taxon>
        <taxon>Sphingobacteriaceae</taxon>
        <taxon>Mucilaginibacter</taxon>
    </lineage>
</organism>
<dbReference type="InterPro" id="IPR009056">
    <property type="entry name" value="Cyt_c-like_dom"/>
</dbReference>
<dbReference type="EMBL" id="LT629740">
    <property type="protein sequence ID" value="SDS74842.1"/>
    <property type="molecule type" value="Genomic_DNA"/>
</dbReference>
<protein>
    <submittedName>
        <fullName evidence="6">Cytochrome C oxidase, cbb3-type, subunit III</fullName>
    </submittedName>
</protein>
<dbReference type="STRING" id="652787.SAMN05216490_1734"/>
<dbReference type="Pfam" id="PF13442">
    <property type="entry name" value="Cytochrome_CBB3"/>
    <property type="match status" value="1"/>
</dbReference>
<dbReference type="GO" id="GO:0046872">
    <property type="term" value="F:metal ion binding"/>
    <property type="evidence" value="ECO:0007669"/>
    <property type="project" value="UniProtKB-KW"/>
</dbReference>
<evidence type="ECO:0000256" key="3">
    <source>
        <dbReference type="ARBA" id="ARBA00023004"/>
    </source>
</evidence>
<evidence type="ECO:0000256" key="2">
    <source>
        <dbReference type="ARBA" id="ARBA00022723"/>
    </source>
</evidence>
<dbReference type="Gene3D" id="1.10.760.10">
    <property type="entry name" value="Cytochrome c-like domain"/>
    <property type="match status" value="1"/>
</dbReference>
<dbReference type="GO" id="GO:0009055">
    <property type="term" value="F:electron transfer activity"/>
    <property type="evidence" value="ECO:0007669"/>
    <property type="project" value="InterPro"/>
</dbReference>
<keyword evidence="3 4" id="KW-0408">Iron</keyword>
<evidence type="ECO:0000256" key="1">
    <source>
        <dbReference type="ARBA" id="ARBA00022617"/>
    </source>
</evidence>
<dbReference type="PANTHER" id="PTHR35008">
    <property type="entry name" value="BLL4482 PROTEIN-RELATED"/>
    <property type="match status" value="1"/>
</dbReference>
<keyword evidence="1 4" id="KW-0349">Heme</keyword>
<dbReference type="OrthoDB" id="9811395at2"/>
<dbReference type="PROSITE" id="PS51257">
    <property type="entry name" value="PROKAR_LIPOPROTEIN"/>
    <property type="match status" value="1"/>
</dbReference>